<accession>A0A267AS15</accession>
<evidence type="ECO:0000313" key="1">
    <source>
        <dbReference type="EMBL" id="PAA15335.1"/>
    </source>
</evidence>
<name>A0A267AS15_PSEFR</name>
<evidence type="ECO:0000313" key="2">
    <source>
        <dbReference type="Proteomes" id="UP000215861"/>
    </source>
</evidence>
<dbReference type="AlphaFoldDB" id="A0A267AS15"/>
<dbReference type="EMBL" id="NQKQ01000002">
    <property type="protein sequence ID" value="PAA15335.1"/>
    <property type="molecule type" value="Genomic_DNA"/>
</dbReference>
<protein>
    <submittedName>
        <fullName evidence="1">Uncharacterized protein</fullName>
    </submittedName>
</protein>
<sequence length="62" mass="6754">MSKPLQNINVKFECGEINFIDPNHASANPTGNATQTLVSVPSESSRECNGQPLPDRWTVIKA</sequence>
<gene>
    <name evidence="1" type="ORF">CJU81_03860</name>
</gene>
<proteinExistence type="predicted"/>
<reference evidence="1 2" key="1">
    <citation type="submission" date="2017-08" db="EMBL/GenBank/DDBJ databases">
        <title>Genomic and metabolic characterisation of spoilage-associated Pseudomonas species.</title>
        <authorList>
            <person name="Stanborough T."/>
            <person name="Fegan N."/>
            <person name="Powell S.M."/>
            <person name="Singh T."/>
            <person name="Tamplin M.L."/>
            <person name="Chandry P.S."/>
        </authorList>
    </citation>
    <scope>NUCLEOTIDE SEQUENCE [LARGE SCALE GENOMIC DNA]</scope>
    <source>
        <strain evidence="1 2">F1801</strain>
    </source>
</reference>
<comment type="caution">
    <text evidence="1">The sequence shown here is derived from an EMBL/GenBank/DDBJ whole genome shotgun (WGS) entry which is preliminary data.</text>
</comment>
<dbReference type="Proteomes" id="UP000215861">
    <property type="component" value="Unassembled WGS sequence"/>
</dbReference>
<organism evidence="1 2">
    <name type="scientific">Pseudomonas fragi</name>
    <dbReference type="NCBI Taxonomy" id="296"/>
    <lineage>
        <taxon>Bacteria</taxon>
        <taxon>Pseudomonadati</taxon>
        <taxon>Pseudomonadota</taxon>
        <taxon>Gammaproteobacteria</taxon>
        <taxon>Pseudomonadales</taxon>
        <taxon>Pseudomonadaceae</taxon>
        <taxon>Pseudomonas</taxon>
    </lineage>
</organism>